<dbReference type="Gene3D" id="3.30.2310.20">
    <property type="entry name" value="RelE-like"/>
    <property type="match status" value="1"/>
</dbReference>
<dbReference type="AlphaFoldDB" id="A0A6A0B7S4"/>
<dbReference type="InterPro" id="IPR007712">
    <property type="entry name" value="RelE/ParE_toxin"/>
</dbReference>
<evidence type="ECO:0000256" key="1">
    <source>
        <dbReference type="ARBA" id="ARBA00022649"/>
    </source>
</evidence>
<dbReference type="InterPro" id="IPR035093">
    <property type="entry name" value="RelE/ParE_toxin_dom_sf"/>
</dbReference>
<evidence type="ECO:0000313" key="3">
    <source>
        <dbReference type="Proteomes" id="UP000475928"/>
    </source>
</evidence>
<organism evidence="2 3">
    <name type="scientific">Pseudolactococcus insecticola</name>
    <dbReference type="NCBI Taxonomy" id="2709158"/>
    <lineage>
        <taxon>Bacteria</taxon>
        <taxon>Bacillati</taxon>
        <taxon>Bacillota</taxon>
        <taxon>Bacilli</taxon>
        <taxon>Lactobacillales</taxon>
        <taxon>Streptococcaceae</taxon>
        <taxon>Pseudolactococcus</taxon>
    </lineage>
</organism>
<sequence>MRRSVELSKSAQEDLQRLEEYLSLQSSTKAVARFRNEFLKAMDLLSDELSGFPYVEGKDPLRKMTHWKYLYFHLELTDRVIIVRIFSEKENWINELELND</sequence>
<comment type="caution">
    <text evidence="2">The sequence shown here is derived from an EMBL/GenBank/DDBJ whole genome shotgun (WGS) entry which is preliminary data.</text>
</comment>
<keyword evidence="1" id="KW-1277">Toxin-antitoxin system</keyword>
<gene>
    <name evidence="2" type="ORF">Hs20B_12330</name>
</gene>
<keyword evidence="3" id="KW-1185">Reference proteome</keyword>
<proteinExistence type="predicted"/>
<dbReference type="EMBL" id="BLLH01000006">
    <property type="protein sequence ID" value="GFH40835.1"/>
    <property type="molecule type" value="Genomic_DNA"/>
</dbReference>
<accession>A0A6A0B7S4</accession>
<evidence type="ECO:0000313" key="2">
    <source>
        <dbReference type="EMBL" id="GFH40835.1"/>
    </source>
</evidence>
<name>A0A6A0B7S4_9LACT</name>
<reference evidence="2 3" key="1">
    <citation type="submission" date="2020-02" db="EMBL/GenBank/DDBJ databases">
        <title>Draft genome sequence of Lactococcus sp. Hs20B0-1.</title>
        <authorList>
            <person name="Noda S."/>
            <person name="Yuki M."/>
            <person name="Ohkuma M."/>
        </authorList>
    </citation>
    <scope>NUCLEOTIDE SEQUENCE [LARGE SCALE GENOMIC DNA]</scope>
    <source>
        <strain evidence="2 3">Hs20B0-1</strain>
    </source>
</reference>
<dbReference type="RefSeq" id="WP_172356729.1">
    <property type="nucleotide sequence ID" value="NZ_BLLH01000006.1"/>
</dbReference>
<dbReference type="Pfam" id="PF05016">
    <property type="entry name" value="ParE_toxin"/>
    <property type="match status" value="1"/>
</dbReference>
<dbReference type="Proteomes" id="UP000475928">
    <property type="component" value="Unassembled WGS sequence"/>
</dbReference>
<evidence type="ECO:0008006" key="4">
    <source>
        <dbReference type="Google" id="ProtNLM"/>
    </source>
</evidence>
<protein>
    <recommendedName>
        <fullName evidence="4">Type II toxin-antitoxin system RelE/ParE family toxin</fullName>
    </recommendedName>
</protein>